<dbReference type="AlphaFoldDB" id="A0A8U0A5H6"/>
<dbReference type="Proteomes" id="UP000831768">
    <property type="component" value="Chromosome"/>
</dbReference>
<proteinExistence type="predicted"/>
<evidence type="ECO:0000313" key="1">
    <source>
        <dbReference type="EMBL" id="UPM43203.1"/>
    </source>
</evidence>
<evidence type="ECO:0000313" key="2">
    <source>
        <dbReference type="Proteomes" id="UP000831768"/>
    </source>
</evidence>
<accession>A0A8U0A5H6</accession>
<name>A0A8U0A5H6_9EURY</name>
<evidence type="ECO:0008006" key="3">
    <source>
        <dbReference type="Google" id="ProtNLM"/>
    </source>
</evidence>
<protein>
    <recommendedName>
        <fullName evidence="3">PIN domain-containing protein</fullName>
    </recommendedName>
</protein>
<dbReference type="KEGG" id="haad:MW046_01850"/>
<dbReference type="EMBL" id="CP096019">
    <property type="protein sequence ID" value="UPM43203.1"/>
    <property type="molecule type" value="Genomic_DNA"/>
</dbReference>
<reference evidence="1" key="1">
    <citation type="submission" date="2022-04" db="EMBL/GenBank/DDBJ databases">
        <title>Halocatena sp. nov., isolated from a salt lake.</title>
        <authorList>
            <person name="Cui H.-L."/>
        </authorList>
    </citation>
    <scope>NUCLEOTIDE SEQUENCE</scope>
    <source>
        <strain evidence="1">AD-1</strain>
    </source>
</reference>
<gene>
    <name evidence="1" type="ORF">MW046_01850</name>
</gene>
<keyword evidence="2" id="KW-1185">Reference proteome</keyword>
<organism evidence="1 2">
    <name type="scientific">Halocatena salina</name>
    <dbReference type="NCBI Taxonomy" id="2934340"/>
    <lineage>
        <taxon>Archaea</taxon>
        <taxon>Methanobacteriati</taxon>
        <taxon>Methanobacteriota</taxon>
        <taxon>Stenosarchaea group</taxon>
        <taxon>Halobacteria</taxon>
        <taxon>Halobacteriales</taxon>
        <taxon>Natronomonadaceae</taxon>
        <taxon>Halocatena</taxon>
    </lineage>
</organism>
<sequence length="49" mass="5859">MYVETDFLLALIKDDDWFSDAAETAYHEHRESLWTSQFTLIELLFVAYL</sequence>